<proteinExistence type="predicted"/>
<evidence type="ECO:0000256" key="1">
    <source>
        <dbReference type="SAM" id="MobiDB-lite"/>
    </source>
</evidence>
<comment type="caution">
    <text evidence="3">The sequence shown here is derived from an EMBL/GenBank/DDBJ whole genome shotgun (WGS) entry which is preliminary data.</text>
</comment>
<gene>
    <name evidence="3" type="ORF">AB852_31770</name>
</gene>
<dbReference type="STRING" id="1048205.AB852_31770"/>
<name>A0A1Q4V0F8_9ACTN</name>
<dbReference type="EMBL" id="LFBV01000010">
    <property type="protein sequence ID" value="OKH91372.1"/>
    <property type="molecule type" value="Genomic_DNA"/>
</dbReference>
<dbReference type="Proteomes" id="UP000186455">
    <property type="component" value="Unassembled WGS sequence"/>
</dbReference>
<dbReference type="Pfam" id="PF00144">
    <property type="entry name" value="Beta-lactamase"/>
    <property type="match status" value="1"/>
</dbReference>
<dbReference type="PANTHER" id="PTHR46825:SF7">
    <property type="entry name" value="D-ALANYL-D-ALANINE CARBOXYPEPTIDASE"/>
    <property type="match status" value="1"/>
</dbReference>
<accession>A0A1Q4V0F8</accession>
<keyword evidence="4" id="KW-1185">Reference proteome</keyword>
<dbReference type="PANTHER" id="PTHR46825">
    <property type="entry name" value="D-ALANYL-D-ALANINE-CARBOXYPEPTIDASE/ENDOPEPTIDASE AMPH"/>
    <property type="match status" value="1"/>
</dbReference>
<sequence length="367" mass="39563">MFGPLRPVAPVRPLRDDHGPTARALEDLVRAGVPGVTAQVRDRAGVWRSAAGTGDLRAGTPRGTGDHYRVGSITKTFVAAALLRLEADGQLDLDDTVDRWLPGLVRGHGHDGRRITVRQLLNHTSGIRNYTADEDFDREYFRAPGFYEHPYHTVAPGDLVRIALRHPADFPPGTSWNYSNTNYVLAGMIIERITGRPYGETVRDRVIRPLGLSSTTVPGTDPRMPRPGGRAYSKLSADPSATRVHDVTHFSPTLAHAAGEIISTSADLTRFYSALLGGRLLPPEQLAAMTTTVESPRHPGAGYGLGIVSRTTSCGVQLWGHGGGMPGSLSQAVSTRDGRRVLAYNLNGDWTEAAGTIEEAEFCESGS</sequence>
<dbReference type="InterPro" id="IPR001466">
    <property type="entry name" value="Beta-lactam-related"/>
</dbReference>
<dbReference type="Gene3D" id="3.40.710.10">
    <property type="entry name" value="DD-peptidase/beta-lactamase superfamily"/>
    <property type="match status" value="1"/>
</dbReference>
<dbReference type="AlphaFoldDB" id="A0A1Q4V0F8"/>
<reference evidence="3 4" key="1">
    <citation type="submission" date="2015-06" db="EMBL/GenBank/DDBJ databases">
        <title>Cloning and characterization of the uncialamcin biosynthetic gene cluster.</title>
        <authorList>
            <person name="Yan X."/>
            <person name="Huang T."/>
            <person name="Ge H."/>
            <person name="Shen B."/>
        </authorList>
    </citation>
    <scope>NUCLEOTIDE SEQUENCE [LARGE SCALE GENOMIC DNA]</scope>
    <source>
        <strain evidence="3 4">DCA2648</strain>
    </source>
</reference>
<dbReference type="InterPro" id="IPR012338">
    <property type="entry name" value="Beta-lactam/transpept-like"/>
</dbReference>
<protein>
    <submittedName>
        <fullName evidence="3">Peptidase</fullName>
    </submittedName>
</protein>
<feature type="domain" description="Beta-lactamase-related" evidence="2">
    <location>
        <begin position="24"/>
        <end position="349"/>
    </location>
</feature>
<dbReference type="InterPro" id="IPR050491">
    <property type="entry name" value="AmpC-like"/>
</dbReference>
<feature type="region of interest" description="Disordered" evidence="1">
    <location>
        <begin position="212"/>
        <end position="235"/>
    </location>
</feature>
<evidence type="ECO:0000259" key="2">
    <source>
        <dbReference type="Pfam" id="PF00144"/>
    </source>
</evidence>
<evidence type="ECO:0000313" key="4">
    <source>
        <dbReference type="Proteomes" id="UP000186455"/>
    </source>
</evidence>
<evidence type="ECO:0000313" key="3">
    <source>
        <dbReference type="EMBL" id="OKH91372.1"/>
    </source>
</evidence>
<dbReference type="SUPFAM" id="SSF56601">
    <property type="entry name" value="beta-lactamase/transpeptidase-like"/>
    <property type="match status" value="1"/>
</dbReference>
<organism evidence="3 4">
    <name type="scientific">Streptomyces uncialis</name>
    <dbReference type="NCBI Taxonomy" id="1048205"/>
    <lineage>
        <taxon>Bacteria</taxon>
        <taxon>Bacillati</taxon>
        <taxon>Actinomycetota</taxon>
        <taxon>Actinomycetes</taxon>
        <taxon>Kitasatosporales</taxon>
        <taxon>Streptomycetaceae</taxon>
        <taxon>Streptomyces</taxon>
    </lineage>
</organism>